<keyword evidence="12" id="KW-0206">Cytoskeleton</keyword>
<dbReference type="PROSITE" id="PS50023">
    <property type="entry name" value="LIM_DOMAIN_2"/>
    <property type="match status" value="1"/>
</dbReference>
<dbReference type="GO" id="GO:0005634">
    <property type="term" value="C:nucleus"/>
    <property type="evidence" value="ECO:0007669"/>
    <property type="project" value="UniProtKB-SubCell"/>
</dbReference>
<dbReference type="InterPro" id="IPR047075">
    <property type="entry name" value="Paxillin_TGFB1I1_LIM_dom1"/>
</dbReference>
<comment type="caution">
    <text evidence="17">The sequence shown here is derived from an EMBL/GenBank/DDBJ whole genome shotgun (WGS) entry which is preliminary data.</text>
</comment>
<dbReference type="Pfam" id="PF03535">
    <property type="entry name" value="Paxillin"/>
    <property type="match status" value="1"/>
</dbReference>
<feature type="region of interest" description="Disordered" evidence="15">
    <location>
        <begin position="1"/>
        <end position="96"/>
    </location>
</feature>
<evidence type="ECO:0000256" key="5">
    <source>
        <dbReference type="ARBA" id="ARBA00022490"/>
    </source>
</evidence>
<keyword evidence="18" id="KW-1185">Reference proteome</keyword>
<evidence type="ECO:0000256" key="9">
    <source>
        <dbReference type="ARBA" id="ARBA00022884"/>
    </source>
</evidence>
<proteinExistence type="inferred from homology"/>
<evidence type="ECO:0000256" key="1">
    <source>
        <dbReference type="ARBA" id="ARBA00004123"/>
    </source>
</evidence>
<organism evidence="17 18">
    <name type="scientific">Lates japonicus</name>
    <name type="common">Japanese lates</name>
    <dbReference type="NCBI Taxonomy" id="270547"/>
    <lineage>
        <taxon>Eukaryota</taxon>
        <taxon>Metazoa</taxon>
        <taxon>Chordata</taxon>
        <taxon>Craniata</taxon>
        <taxon>Vertebrata</taxon>
        <taxon>Euteleostomi</taxon>
        <taxon>Actinopterygii</taxon>
        <taxon>Neopterygii</taxon>
        <taxon>Teleostei</taxon>
        <taxon>Neoteleostei</taxon>
        <taxon>Acanthomorphata</taxon>
        <taxon>Carangaria</taxon>
        <taxon>Carangaria incertae sedis</taxon>
        <taxon>Centropomidae</taxon>
        <taxon>Lates</taxon>
    </lineage>
</organism>
<name>A0AAD3R6L5_LATJO</name>
<dbReference type="Pfam" id="PF09770">
    <property type="entry name" value="PAT1"/>
    <property type="match status" value="1"/>
</dbReference>
<evidence type="ECO:0000256" key="3">
    <source>
        <dbReference type="ARBA" id="ARBA00004246"/>
    </source>
</evidence>
<keyword evidence="6 14" id="KW-0479">Metal-binding</keyword>
<dbReference type="AlphaFoldDB" id="A0AAD3R6L5"/>
<protein>
    <submittedName>
        <fullName evidence="17">Protein PAT1 homolog 2</fullName>
    </submittedName>
</protein>
<dbReference type="GO" id="GO:0046872">
    <property type="term" value="F:metal ion binding"/>
    <property type="evidence" value="ECO:0007669"/>
    <property type="project" value="UniProtKB-KW"/>
</dbReference>
<evidence type="ECO:0000256" key="10">
    <source>
        <dbReference type="ARBA" id="ARBA00022949"/>
    </source>
</evidence>
<dbReference type="PANTHER" id="PTHR21551:SF3">
    <property type="entry name" value="PROTEIN PAT1 HOMOLOG 2"/>
    <property type="match status" value="1"/>
</dbReference>
<accession>A0AAD3R6L5</accession>
<sequence length="967" mass="107576">MEDLDALLADLENTGSPLARCPVLLTSDPPQDKDPTVQDPTQARPPPPAYTPQQTVSAAMKSSQNSNPDKLYSTVCKPRSPRAADPPPAFSSSSLLGGGLSELDHLLQELNATQFNITDEILAQFPSSKKDERDKIKDKATTSSSSSAKPSATSATLELDKLMASLSDFRVQSTPAAPVTPVVTAPQQPAAAPPQPSSGGSLDSMLGLLQSDLSRQGVQTSSKGNCSACQKPVVGQVVTALGKVWHPEHFVCTECETELGSRNFFEKDGRPYCESDYFTLFSPHCAHCNKPILNKMVTASGQLELAPECFWPVKCSHAWRKVMGGIAYRCFMTVEGQQYCQQCFLTLFASRCQGCSQPIPGKTTSQLSTSLAPAEKLRCRARGPHYSVLKGSCARACQQPILAKATAHGATHPPPPCHCLKPLSKGCSREQENKLPLPPLFCFIKLFWLRKDSAIVCVIDGHRGRGQHLTSNFLDLPYPVSSFRGRRGEPRGSYSRRPFGQRGPSQMHAPIIPGSPIFSRQPLTPRQHYNQTGGFMFPSNRPCPSTPQSLTPKMMQLRFGANSPRPSPFYSPSSNPVQHFRYPGPVTQLHPQHKRLLSQKQRIFHRKSEGWDPYCNLMTAKEKEWITRLQMIQLQSENPYHEDYYYQEFYRRIEAKMAEEELGIRSKREPPKLTTPYITKTDSYTPVVHIEGSLGQVAVSTCYSPRRAISAVHAVQAQGPLEEQKDTRQQRLEVLSKIEKLFMALLEVEETERMKTTVLGEEEERKLMEKTQRKVEHIYSQLQHHDPLDSGGEFLPFLLVSKGKKLLTRLLPFLRHDSALKILRIVTSNLPTLMSRDAEEALPVLYPPLRNVIGGLTFSQLIGVLKDLTSSESLSTYECLTLACQNKFGLSLLYALLSQGEKLLSSGVPLEPSIGDFETWTDTIFQVAAQLSQCSLVEPLLLPSNLLTLFCRYLDKRTVHQLKSNME</sequence>
<evidence type="ECO:0000256" key="14">
    <source>
        <dbReference type="PROSITE-ProRule" id="PRU00125"/>
    </source>
</evidence>
<dbReference type="GO" id="GO:0000932">
    <property type="term" value="C:P-body"/>
    <property type="evidence" value="ECO:0007669"/>
    <property type="project" value="TreeGrafter"/>
</dbReference>
<feature type="compositionally biased region" description="Polar residues" evidence="15">
    <location>
        <begin position="521"/>
        <end position="533"/>
    </location>
</feature>
<evidence type="ECO:0000256" key="4">
    <source>
        <dbReference type="ARBA" id="ARBA00009138"/>
    </source>
</evidence>
<evidence type="ECO:0000313" key="18">
    <source>
        <dbReference type="Proteomes" id="UP001279410"/>
    </source>
</evidence>
<comment type="similarity">
    <text evidence="4">Belongs to the PAT1 family.</text>
</comment>
<dbReference type="PROSITE" id="PS00478">
    <property type="entry name" value="LIM_DOMAIN_1"/>
    <property type="match status" value="1"/>
</dbReference>
<dbReference type="InterPro" id="IPR019167">
    <property type="entry name" value="PAT1_dom"/>
</dbReference>
<evidence type="ECO:0000256" key="8">
    <source>
        <dbReference type="ARBA" id="ARBA00022833"/>
    </source>
</evidence>
<dbReference type="FunFam" id="2.10.110.10:FF:000008">
    <property type="entry name" value="Paxillin isoform 1"/>
    <property type="match status" value="1"/>
</dbReference>
<feature type="compositionally biased region" description="Polar residues" evidence="15">
    <location>
        <begin position="51"/>
        <end position="68"/>
    </location>
</feature>
<dbReference type="GO" id="GO:0033962">
    <property type="term" value="P:P-body assembly"/>
    <property type="evidence" value="ECO:0007669"/>
    <property type="project" value="TreeGrafter"/>
</dbReference>
<evidence type="ECO:0000256" key="13">
    <source>
        <dbReference type="ARBA" id="ARBA00023242"/>
    </source>
</evidence>
<feature type="region of interest" description="Disordered" evidence="15">
    <location>
        <begin position="485"/>
        <end position="550"/>
    </location>
</feature>
<evidence type="ECO:0000256" key="12">
    <source>
        <dbReference type="ARBA" id="ARBA00023212"/>
    </source>
</evidence>
<dbReference type="GO" id="GO:0000290">
    <property type="term" value="P:deadenylation-dependent decapping of nuclear-transcribed mRNA"/>
    <property type="evidence" value="ECO:0007669"/>
    <property type="project" value="InterPro"/>
</dbReference>
<dbReference type="InterPro" id="IPR001781">
    <property type="entry name" value="Znf_LIM"/>
</dbReference>
<feature type="compositionally biased region" description="Low complexity" evidence="15">
    <location>
        <begin position="1"/>
        <end position="11"/>
    </location>
</feature>
<dbReference type="SUPFAM" id="SSF57716">
    <property type="entry name" value="Glucocorticoid receptor-like (DNA-binding domain)"/>
    <property type="match status" value="3"/>
</dbReference>
<dbReference type="CDD" id="cd09336">
    <property type="entry name" value="LIM1_Paxillin_like"/>
    <property type="match status" value="1"/>
</dbReference>
<evidence type="ECO:0000313" key="17">
    <source>
        <dbReference type="EMBL" id="GLD57393.1"/>
    </source>
</evidence>
<keyword evidence="5" id="KW-0963">Cytoplasm</keyword>
<evidence type="ECO:0000256" key="2">
    <source>
        <dbReference type="ARBA" id="ARBA00004245"/>
    </source>
</evidence>
<reference evidence="17" key="1">
    <citation type="submission" date="2022-08" db="EMBL/GenBank/DDBJ databases">
        <title>Genome sequencing of akame (Lates japonicus).</title>
        <authorList>
            <person name="Hashiguchi Y."/>
            <person name="Takahashi H."/>
        </authorList>
    </citation>
    <scope>NUCLEOTIDE SEQUENCE</scope>
    <source>
        <strain evidence="17">Kochi</strain>
    </source>
</reference>
<dbReference type="InterPro" id="IPR039900">
    <property type="entry name" value="Pat1-like"/>
</dbReference>
<dbReference type="GO" id="GO:0005925">
    <property type="term" value="C:focal adhesion"/>
    <property type="evidence" value="ECO:0007669"/>
    <property type="project" value="UniProtKB-SubCell"/>
</dbReference>
<keyword evidence="11 14" id="KW-0440">LIM domain</keyword>
<comment type="subcellular location">
    <subcellularLocation>
        <location evidence="3">Cell junction</location>
        <location evidence="3">Focal adhesion</location>
    </subcellularLocation>
    <subcellularLocation>
        <location evidence="2">Cytoplasm</location>
        <location evidence="2">Cytoskeleton</location>
    </subcellularLocation>
    <subcellularLocation>
        <location evidence="1">Nucleus</location>
    </subcellularLocation>
</comment>
<dbReference type="Gene3D" id="2.10.110.10">
    <property type="entry name" value="Cysteine Rich Protein"/>
    <property type="match status" value="2"/>
</dbReference>
<dbReference type="PANTHER" id="PTHR21551">
    <property type="entry name" value="TOPOISOMERASE II-ASSOCIATED PROTEIN PAT1"/>
    <property type="match status" value="1"/>
</dbReference>
<dbReference type="Pfam" id="PF00412">
    <property type="entry name" value="LIM"/>
    <property type="match status" value="1"/>
</dbReference>
<keyword evidence="7" id="KW-0677">Repeat</keyword>
<keyword evidence="9" id="KW-0694">RNA-binding</keyword>
<keyword evidence="13" id="KW-0539">Nucleus</keyword>
<feature type="region of interest" description="Disordered" evidence="15">
    <location>
        <begin position="126"/>
        <end position="154"/>
    </location>
</feature>
<keyword evidence="10" id="KW-0965">Cell junction</keyword>
<evidence type="ECO:0000256" key="11">
    <source>
        <dbReference type="ARBA" id="ARBA00023038"/>
    </source>
</evidence>
<evidence type="ECO:0000259" key="16">
    <source>
        <dbReference type="PROSITE" id="PS50023"/>
    </source>
</evidence>
<dbReference type="EMBL" id="BRZM01000030">
    <property type="protein sequence ID" value="GLD57393.1"/>
    <property type="molecule type" value="Genomic_DNA"/>
</dbReference>
<feature type="compositionally biased region" description="Basic and acidic residues" evidence="15">
    <location>
        <begin position="128"/>
        <end position="140"/>
    </location>
</feature>
<dbReference type="Proteomes" id="UP001279410">
    <property type="component" value="Unassembled WGS sequence"/>
</dbReference>
<keyword evidence="8 14" id="KW-0862">Zinc</keyword>
<gene>
    <name evidence="17" type="ORF">AKAME5_000962100</name>
</gene>
<dbReference type="GO" id="GO:0005856">
    <property type="term" value="C:cytoskeleton"/>
    <property type="evidence" value="ECO:0007669"/>
    <property type="project" value="UniProtKB-SubCell"/>
</dbReference>
<feature type="compositionally biased region" description="Low complexity" evidence="15">
    <location>
        <begin position="141"/>
        <end position="154"/>
    </location>
</feature>
<dbReference type="SMART" id="SM00132">
    <property type="entry name" value="LIM"/>
    <property type="match status" value="2"/>
</dbReference>
<feature type="region of interest" description="Disordered" evidence="15">
    <location>
        <begin position="184"/>
        <end position="205"/>
    </location>
</feature>
<evidence type="ECO:0000256" key="6">
    <source>
        <dbReference type="ARBA" id="ARBA00022723"/>
    </source>
</evidence>
<evidence type="ECO:0000256" key="7">
    <source>
        <dbReference type="ARBA" id="ARBA00022737"/>
    </source>
</evidence>
<feature type="domain" description="LIM zinc-binding" evidence="16">
    <location>
        <begin position="224"/>
        <end position="283"/>
    </location>
</feature>
<dbReference type="GO" id="GO:0003723">
    <property type="term" value="F:RNA binding"/>
    <property type="evidence" value="ECO:0007669"/>
    <property type="project" value="UniProtKB-KW"/>
</dbReference>
<evidence type="ECO:0000256" key="15">
    <source>
        <dbReference type="SAM" id="MobiDB-lite"/>
    </source>
</evidence>